<evidence type="ECO:0000259" key="2">
    <source>
        <dbReference type="Pfam" id="PF13439"/>
    </source>
</evidence>
<dbReference type="GO" id="GO:0016757">
    <property type="term" value="F:glycosyltransferase activity"/>
    <property type="evidence" value="ECO:0007669"/>
    <property type="project" value="InterPro"/>
</dbReference>
<dbReference type="AlphaFoldDB" id="A0A6L5XPQ6"/>
<comment type="caution">
    <text evidence="4">The sequence shown here is derived from an EMBL/GenBank/DDBJ whole genome shotgun (WGS) entry which is preliminary data.</text>
</comment>
<feature type="domain" description="Glycosyltransferase subfamily 4-like N-terminal" evidence="2">
    <location>
        <begin position="447"/>
        <end position="638"/>
    </location>
</feature>
<accession>A0A6L5XPQ6</accession>
<reference evidence="4 5" key="1">
    <citation type="submission" date="2019-09" db="EMBL/GenBank/DDBJ databases">
        <title>In-depth cultivation of the pig gut microbiome towards novel bacterial diversity and tailored functional studies.</title>
        <authorList>
            <person name="Wylensek D."/>
            <person name="Hitch T.C.A."/>
            <person name="Clavel T."/>
        </authorList>
    </citation>
    <scope>NUCLEOTIDE SEQUENCE [LARGE SCALE GENOMIC DNA]</scope>
    <source>
        <strain evidence="4 5">PG-178-WT-4</strain>
    </source>
</reference>
<dbReference type="Gene3D" id="3.40.50.2000">
    <property type="entry name" value="Glycogen Phosphorylase B"/>
    <property type="match status" value="3"/>
</dbReference>
<feature type="domain" description="Glycosyl transferase family 1" evidence="1">
    <location>
        <begin position="648"/>
        <end position="805"/>
    </location>
</feature>
<organism evidence="4 5">
    <name type="scientific">Desulfovibrio porci</name>
    <dbReference type="NCBI Taxonomy" id="2605782"/>
    <lineage>
        <taxon>Bacteria</taxon>
        <taxon>Pseudomonadati</taxon>
        <taxon>Thermodesulfobacteriota</taxon>
        <taxon>Desulfovibrionia</taxon>
        <taxon>Desulfovibrionales</taxon>
        <taxon>Desulfovibrionaceae</taxon>
        <taxon>Desulfovibrio</taxon>
    </lineage>
</organism>
<protein>
    <submittedName>
        <fullName evidence="4">Glycosyltransferase</fullName>
    </submittedName>
</protein>
<dbReference type="PANTHER" id="PTHR12526">
    <property type="entry name" value="GLYCOSYLTRANSFERASE"/>
    <property type="match status" value="1"/>
</dbReference>
<feature type="domain" description="Spore protein YkvP/CgeB glycosyl transferase-like" evidence="3">
    <location>
        <begin position="273"/>
        <end position="415"/>
    </location>
</feature>
<dbReference type="Pfam" id="PF13524">
    <property type="entry name" value="Glyco_trans_1_2"/>
    <property type="match status" value="1"/>
</dbReference>
<evidence type="ECO:0000259" key="3">
    <source>
        <dbReference type="Pfam" id="PF13524"/>
    </source>
</evidence>
<gene>
    <name evidence="4" type="ORF">FYJ44_14060</name>
</gene>
<evidence type="ECO:0000259" key="1">
    <source>
        <dbReference type="Pfam" id="PF00534"/>
    </source>
</evidence>
<keyword evidence="5" id="KW-1185">Reference proteome</keyword>
<dbReference type="Pfam" id="PF00534">
    <property type="entry name" value="Glycos_transf_1"/>
    <property type="match status" value="1"/>
</dbReference>
<evidence type="ECO:0000313" key="4">
    <source>
        <dbReference type="EMBL" id="MSS29122.1"/>
    </source>
</evidence>
<keyword evidence="4" id="KW-0808">Transferase</keyword>
<name>A0A6L5XPQ6_9BACT</name>
<proteinExistence type="predicted"/>
<dbReference type="RefSeq" id="WP_154513217.1">
    <property type="nucleotide sequence ID" value="NZ_VUMH01000023.1"/>
</dbReference>
<dbReference type="InterPro" id="IPR028098">
    <property type="entry name" value="Glyco_trans_4-like_N"/>
</dbReference>
<dbReference type="SUPFAM" id="SSF53756">
    <property type="entry name" value="UDP-Glycosyltransferase/glycogen phosphorylase"/>
    <property type="match status" value="2"/>
</dbReference>
<dbReference type="Proteomes" id="UP000477488">
    <property type="component" value="Unassembled WGS sequence"/>
</dbReference>
<dbReference type="EMBL" id="VUMH01000023">
    <property type="protein sequence ID" value="MSS29122.1"/>
    <property type="molecule type" value="Genomic_DNA"/>
</dbReference>
<dbReference type="InterPro" id="IPR055259">
    <property type="entry name" value="YkvP/CgeB_Glyco_trans-like"/>
</dbReference>
<dbReference type="Pfam" id="PF13439">
    <property type="entry name" value="Glyco_transf_4"/>
    <property type="match status" value="1"/>
</dbReference>
<sequence length="831" mass="92814">MAENTLREKLRNAFSFREDNHARLGLFLRRGHLPARLANFAFNAVCKTARDVRRVTRRQEPASARTGVCALIAELSLPQCLHYRVRERAAQLEHLGWKVRTCDWLDYESAILALQLADCALFYRVSMIRHVPALYAEARRLGLSILYDIDDLIFLEEDLAAHLAPMRLPPELAARMLEFAPKIREAMEAADVLLVSTLGLKKRVDSRVQPETARSGDGPGRKCFVVHNSIADELAAMARELPARTGSGNEIRMFYGSGSDTHGADFMLIADALRQAMEKDARLHLHLHGPLELPPGFESCAGRVHCVPFLDKDIYYRIMADYDIALMPLVQDVFNDGKSDIKYQEASLFGIPSIASPSAEFLASITDGVDGLIAAAPEEWRDKILQLASSPALRAAMGQRARSNVLARYARSAIAERELAPVLPPQKKTTGKRLLLVNAVFGHDAADGAAAVVENTAMELCGQGFEVFVFSADLADGMPQGRLARRKQHGVTVISAAVRPDFAAYDNEEVEGLFHQVLWAVQPDLVHFHCIQGMGDLAGECLRSGVPYVVTMHHSWWVCPRPFMLDASGNYCARQTVDLEVCRRRCGLADEKGYRRRIRMEETVGRARAVFTPSDFQAAVVRRHFPRCSVVRTNRNGILLPRASRPSRPEGPLRLGYIGGKAHHRGYFFLAKALRGLQRDDFELIFADPGPAREEGGMTGAEDEALWEGLRRRILPLTRRQDMDGLYAHMDVLLFPSLTAESFGLPIREALARDVFVLSSDCGGPREAIIHGENGLLFPLGDLESFREHLRDILQNQNRFKNYRTANYGDMRGIEDQAKELAAAYEEILRQ</sequence>
<dbReference type="InterPro" id="IPR001296">
    <property type="entry name" value="Glyco_trans_1"/>
</dbReference>
<evidence type="ECO:0000313" key="5">
    <source>
        <dbReference type="Proteomes" id="UP000477488"/>
    </source>
</evidence>